<proteinExistence type="predicted"/>
<gene>
    <name evidence="1" type="ORF">Airi02_032230</name>
</gene>
<evidence type="ECO:0000313" key="1">
    <source>
        <dbReference type="EMBL" id="GLY85294.1"/>
    </source>
</evidence>
<protein>
    <recommendedName>
        <fullName evidence="3">Sugar phosphate isomerase</fullName>
    </recommendedName>
</protein>
<dbReference type="AlphaFoldDB" id="A0A9W6S0Q1"/>
<dbReference type="EMBL" id="BSTK01000004">
    <property type="protein sequence ID" value="GLY85294.1"/>
    <property type="molecule type" value="Genomic_DNA"/>
</dbReference>
<evidence type="ECO:0000313" key="2">
    <source>
        <dbReference type="Proteomes" id="UP001165074"/>
    </source>
</evidence>
<comment type="caution">
    <text evidence="1">The sequence shown here is derived from an EMBL/GenBank/DDBJ whole genome shotgun (WGS) entry which is preliminary data.</text>
</comment>
<sequence>MSDLRRILDAHLTESGAQWLDAAAERIAADAGAIRPLFPAVGRHCGRAPLDPAADGHGWTVDDAGRALLLTCLPLTGPALAREVGDLYRYGDAAEKRGVLRGLHLLGLGDEALPLVHDALRTNDTRLIAAALGPYGAAHLDPHAYRHGVLKCVFTGVPLAAVAGLRERRDAELARMFTAFARERVAAGRTVPADVWLVTDPEED</sequence>
<dbReference type="InterPro" id="IPR047715">
    <property type="entry name" value="EboA_dom"/>
</dbReference>
<evidence type="ECO:0008006" key="3">
    <source>
        <dbReference type="Google" id="ProtNLM"/>
    </source>
</evidence>
<reference evidence="1" key="1">
    <citation type="submission" date="2023-03" db="EMBL/GenBank/DDBJ databases">
        <title>Actinoallomurus iriomotensis NBRC 103684.</title>
        <authorList>
            <person name="Ichikawa N."/>
            <person name="Sato H."/>
            <person name="Tonouchi N."/>
        </authorList>
    </citation>
    <scope>NUCLEOTIDE SEQUENCE</scope>
    <source>
        <strain evidence="1">NBRC 103684</strain>
    </source>
</reference>
<dbReference type="Proteomes" id="UP001165074">
    <property type="component" value="Unassembled WGS sequence"/>
</dbReference>
<accession>A0A9W6S0Q1</accession>
<dbReference type="NCBIfam" id="NF035938">
    <property type="entry name" value="EboA_domain"/>
    <property type="match status" value="1"/>
</dbReference>
<organism evidence="1 2">
    <name type="scientific">Actinoallomurus iriomotensis</name>
    <dbReference type="NCBI Taxonomy" id="478107"/>
    <lineage>
        <taxon>Bacteria</taxon>
        <taxon>Bacillati</taxon>
        <taxon>Actinomycetota</taxon>
        <taxon>Actinomycetes</taxon>
        <taxon>Streptosporangiales</taxon>
        <taxon>Thermomonosporaceae</taxon>
        <taxon>Actinoallomurus</taxon>
    </lineage>
</organism>
<dbReference type="RefSeq" id="WP_285572135.1">
    <property type="nucleotide sequence ID" value="NZ_BSTK01000004.1"/>
</dbReference>
<keyword evidence="2" id="KW-1185">Reference proteome</keyword>
<name>A0A9W6S0Q1_9ACTN</name>